<sequence>MNILILGSGGREHAIARSLRSDDDVLYIAPGNPGMAPLGTLVDLDILDGAAVAAFARSKGIDLVVVGPEAPLVAGVADAVREAGIDIFGPSREAARLEGSKAFAKEVMASAGVQTARSRLCTSLGEVEAALDAFGAPHVVKDDGLAAGKGVVVTDDRDAALAHAQGCLAKPEGKALIEEFLDGPEVSLFCLCDGRVALPLEPAQDYKRAYDGGKGPNTGGMGSYSPLPWADPGLADAVVAEVAQPVVDEMARRGTPFVGVLYCGLALTSEGVKVVEFNVRFGDPETQSVLARLVTPLAGLLRDAARGELGPVLGEPERAGGESAAGRGEPREEKGGQPSRGGSELNGDEREAAAEGEEKPGSRHGLRRLEWLPDAAVTVVLAAPGYPGPVHAGDPVEGLGAAESVPGAHVVHAGTKESDGAVVSAGGRVLACVGMGKDVAAARAAAYAAISEIRLKGAHFRTDVAAGM</sequence>
<evidence type="ECO:0000256" key="13">
    <source>
        <dbReference type="PROSITE-ProRule" id="PRU00409"/>
    </source>
</evidence>
<dbReference type="EMBL" id="LVZK01000001">
    <property type="protein sequence ID" value="OAP85812.1"/>
    <property type="molecule type" value="Genomic_DNA"/>
</dbReference>
<evidence type="ECO:0000256" key="6">
    <source>
        <dbReference type="ARBA" id="ARBA00022741"/>
    </source>
</evidence>
<keyword evidence="7 12" id="KW-0658">Purine biosynthesis</keyword>
<dbReference type="PANTHER" id="PTHR43472:SF1">
    <property type="entry name" value="PHOSPHORIBOSYLAMINE--GLYCINE LIGASE, CHLOROPLASTIC"/>
    <property type="match status" value="1"/>
</dbReference>
<dbReference type="InterPro" id="IPR016185">
    <property type="entry name" value="PreATP-grasp_dom_sf"/>
</dbReference>
<dbReference type="GO" id="GO:0005524">
    <property type="term" value="F:ATP binding"/>
    <property type="evidence" value="ECO:0007669"/>
    <property type="project" value="UniProtKB-UniRule"/>
</dbReference>
<dbReference type="UniPathway" id="UPA00074">
    <property type="reaction ID" value="UER00125"/>
</dbReference>
<keyword evidence="8 13" id="KW-0067">ATP-binding</keyword>
<dbReference type="SMART" id="SM01209">
    <property type="entry name" value="GARS_A"/>
    <property type="match status" value="1"/>
</dbReference>
<dbReference type="InterPro" id="IPR020561">
    <property type="entry name" value="PRibGlycinamid_synth_ATP-grasp"/>
</dbReference>
<evidence type="ECO:0000256" key="7">
    <source>
        <dbReference type="ARBA" id="ARBA00022755"/>
    </source>
</evidence>
<dbReference type="AlphaFoldDB" id="A0A179B2B8"/>
<dbReference type="Gene3D" id="3.40.50.20">
    <property type="match status" value="1"/>
</dbReference>
<dbReference type="PROSITE" id="PS50979">
    <property type="entry name" value="BC"/>
    <property type="match status" value="1"/>
</dbReference>
<keyword evidence="6 13" id="KW-0547">Nucleotide-binding</keyword>
<gene>
    <name evidence="12" type="primary">purD</name>
    <name evidence="17" type="ORF">A4H34_01050</name>
</gene>
<dbReference type="SUPFAM" id="SSF56059">
    <property type="entry name" value="Glutathione synthetase ATP-binding domain-like"/>
    <property type="match status" value="1"/>
</dbReference>
<evidence type="ECO:0000256" key="11">
    <source>
        <dbReference type="ARBA" id="ARBA00042864"/>
    </source>
</evidence>
<dbReference type="OrthoDB" id="9807240at2"/>
<dbReference type="Pfam" id="PF02843">
    <property type="entry name" value="GARS_C"/>
    <property type="match status" value="1"/>
</dbReference>
<dbReference type="GO" id="GO:0046872">
    <property type="term" value="F:metal ion binding"/>
    <property type="evidence" value="ECO:0007669"/>
    <property type="project" value="InterPro"/>
</dbReference>
<evidence type="ECO:0000313" key="17">
    <source>
        <dbReference type="EMBL" id="OAP85812.1"/>
    </source>
</evidence>
<dbReference type="InterPro" id="IPR020560">
    <property type="entry name" value="PRibGlycinamide_synth_C-dom"/>
</dbReference>
<evidence type="ECO:0000256" key="10">
    <source>
        <dbReference type="ARBA" id="ARBA00042242"/>
    </source>
</evidence>
<dbReference type="Gene3D" id="3.30.470.20">
    <property type="entry name" value="ATP-grasp fold, B domain"/>
    <property type="match status" value="1"/>
</dbReference>
<evidence type="ECO:0000256" key="12">
    <source>
        <dbReference type="HAMAP-Rule" id="MF_00138"/>
    </source>
</evidence>
<dbReference type="Gene3D" id="3.90.600.10">
    <property type="entry name" value="Phosphoribosylglycinamide synthetase, C-terminal domain"/>
    <property type="match status" value="1"/>
</dbReference>
<evidence type="ECO:0000259" key="15">
    <source>
        <dbReference type="PROSITE" id="PS50975"/>
    </source>
</evidence>
<dbReference type="STRING" id="1823756.A4H34_01050"/>
<evidence type="ECO:0000256" key="4">
    <source>
        <dbReference type="ARBA" id="ARBA00013255"/>
    </source>
</evidence>
<comment type="caution">
    <text evidence="17">The sequence shown here is derived from an EMBL/GenBank/DDBJ whole genome shotgun (WGS) entry which is preliminary data.</text>
</comment>
<dbReference type="InterPro" id="IPR011764">
    <property type="entry name" value="Biotin_carboxylation_dom"/>
</dbReference>
<proteinExistence type="inferred from homology"/>
<dbReference type="GO" id="GO:0004637">
    <property type="term" value="F:phosphoribosylamine-glycine ligase activity"/>
    <property type="evidence" value="ECO:0007669"/>
    <property type="project" value="UniProtKB-UniRule"/>
</dbReference>
<name>A0A179B2B8_9ACTO</name>
<protein>
    <recommendedName>
        <fullName evidence="4 12">Phosphoribosylamine--glycine ligase</fullName>
        <ecNumber evidence="4 12">6.3.4.13</ecNumber>
    </recommendedName>
    <alternativeName>
        <fullName evidence="12">GARS</fullName>
    </alternativeName>
    <alternativeName>
        <fullName evidence="10 12">Glycinamide ribonucleotide synthetase</fullName>
    </alternativeName>
    <alternativeName>
        <fullName evidence="11 12">Phosphoribosylglycinamide synthetase</fullName>
    </alternativeName>
</protein>
<dbReference type="EC" id="6.3.4.13" evidence="4 12"/>
<dbReference type="PROSITE" id="PS50975">
    <property type="entry name" value="ATP_GRASP"/>
    <property type="match status" value="1"/>
</dbReference>
<dbReference type="RefSeq" id="WP_064230777.1">
    <property type="nucleotide sequence ID" value="NZ_LVZK01000001.1"/>
</dbReference>
<dbReference type="InterPro" id="IPR011054">
    <property type="entry name" value="Rudment_hybrid_motif"/>
</dbReference>
<dbReference type="Gene3D" id="3.30.1490.20">
    <property type="entry name" value="ATP-grasp fold, A domain"/>
    <property type="match status" value="1"/>
</dbReference>
<evidence type="ECO:0000256" key="8">
    <source>
        <dbReference type="ARBA" id="ARBA00022840"/>
    </source>
</evidence>
<dbReference type="GO" id="GO:0006189">
    <property type="term" value="P:'de novo' IMP biosynthetic process"/>
    <property type="evidence" value="ECO:0007669"/>
    <property type="project" value="UniProtKB-UniRule"/>
</dbReference>
<organism evidence="17 18">
    <name type="scientific">Peptidiphaga gingivicola</name>
    <dbReference type="NCBI Taxonomy" id="2741497"/>
    <lineage>
        <taxon>Bacteria</taxon>
        <taxon>Bacillati</taxon>
        <taxon>Actinomycetota</taxon>
        <taxon>Actinomycetes</taxon>
        <taxon>Actinomycetales</taxon>
        <taxon>Actinomycetaceae</taxon>
        <taxon>Peptidiphaga</taxon>
    </lineage>
</organism>
<dbReference type="Proteomes" id="UP000078368">
    <property type="component" value="Unassembled WGS sequence"/>
</dbReference>
<dbReference type="NCBIfam" id="TIGR00877">
    <property type="entry name" value="purD"/>
    <property type="match status" value="1"/>
</dbReference>
<dbReference type="SUPFAM" id="SSF51246">
    <property type="entry name" value="Rudiment single hybrid motif"/>
    <property type="match status" value="1"/>
</dbReference>
<dbReference type="InterPro" id="IPR020562">
    <property type="entry name" value="PRibGlycinamide_synth_N"/>
</dbReference>
<comment type="cofactor">
    <cofactor evidence="1">
        <name>Mn(2+)</name>
        <dbReference type="ChEBI" id="CHEBI:29035"/>
    </cofactor>
</comment>
<dbReference type="Pfam" id="PF01071">
    <property type="entry name" value="GARS_A"/>
    <property type="match status" value="1"/>
</dbReference>
<evidence type="ECO:0000256" key="14">
    <source>
        <dbReference type="SAM" id="MobiDB-lite"/>
    </source>
</evidence>
<dbReference type="InterPro" id="IPR000115">
    <property type="entry name" value="PRibGlycinamide_synth"/>
</dbReference>
<feature type="region of interest" description="Disordered" evidence="14">
    <location>
        <begin position="309"/>
        <end position="367"/>
    </location>
</feature>
<comment type="similarity">
    <text evidence="9 12">Belongs to the GARS family.</text>
</comment>
<dbReference type="PANTHER" id="PTHR43472">
    <property type="entry name" value="PHOSPHORIBOSYLAMINE--GLYCINE LIGASE"/>
    <property type="match status" value="1"/>
</dbReference>
<accession>A0A179B2B8</accession>
<dbReference type="InterPro" id="IPR020559">
    <property type="entry name" value="PRibGlycinamide_synth_CS"/>
</dbReference>
<comment type="cofactor">
    <cofactor evidence="2">
        <name>Mg(2+)</name>
        <dbReference type="ChEBI" id="CHEBI:18420"/>
    </cofactor>
</comment>
<evidence type="ECO:0000256" key="9">
    <source>
        <dbReference type="ARBA" id="ARBA00038345"/>
    </source>
</evidence>
<feature type="domain" description="ATP-grasp" evidence="15">
    <location>
        <begin position="105"/>
        <end position="306"/>
    </location>
</feature>
<evidence type="ECO:0000259" key="16">
    <source>
        <dbReference type="PROSITE" id="PS50979"/>
    </source>
</evidence>
<dbReference type="PROSITE" id="PS00184">
    <property type="entry name" value="GARS"/>
    <property type="match status" value="1"/>
</dbReference>
<dbReference type="HAMAP" id="MF_00138">
    <property type="entry name" value="GARS"/>
    <property type="match status" value="1"/>
</dbReference>
<dbReference type="InterPro" id="IPR037123">
    <property type="entry name" value="PRibGlycinamide_synth_C_sf"/>
</dbReference>
<reference evidence="17 18" key="1">
    <citation type="submission" date="2016-04" db="EMBL/GenBank/DDBJ databases">
        <title>Peptidophaga gingivicola gen. nov., sp. nov., isolated from human subgingival plaque.</title>
        <authorList>
            <person name="Beall C.J."/>
            <person name="Mokrzan E.M."/>
            <person name="Griffen A.L."/>
            <person name="Leys E.J."/>
        </authorList>
    </citation>
    <scope>NUCLEOTIDE SEQUENCE [LARGE SCALE GENOMIC DNA]</scope>
    <source>
        <strain evidence="17 18">BA112</strain>
    </source>
</reference>
<keyword evidence="18" id="KW-1185">Reference proteome</keyword>
<comment type="catalytic activity">
    <reaction evidence="12">
        <text>5-phospho-beta-D-ribosylamine + glycine + ATP = N(1)-(5-phospho-beta-D-ribosyl)glycinamide + ADP + phosphate + H(+)</text>
        <dbReference type="Rhea" id="RHEA:17453"/>
        <dbReference type="ChEBI" id="CHEBI:15378"/>
        <dbReference type="ChEBI" id="CHEBI:30616"/>
        <dbReference type="ChEBI" id="CHEBI:43474"/>
        <dbReference type="ChEBI" id="CHEBI:57305"/>
        <dbReference type="ChEBI" id="CHEBI:58681"/>
        <dbReference type="ChEBI" id="CHEBI:143788"/>
        <dbReference type="ChEBI" id="CHEBI:456216"/>
        <dbReference type="EC" id="6.3.4.13"/>
    </reaction>
</comment>
<feature type="compositionally biased region" description="Basic and acidic residues" evidence="14">
    <location>
        <begin position="347"/>
        <end position="367"/>
    </location>
</feature>
<evidence type="ECO:0000256" key="1">
    <source>
        <dbReference type="ARBA" id="ARBA00001936"/>
    </source>
</evidence>
<evidence type="ECO:0000256" key="5">
    <source>
        <dbReference type="ARBA" id="ARBA00022598"/>
    </source>
</evidence>
<dbReference type="InterPro" id="IPR013815">
    <property type="entry name" value="ATP_grasp_subdomain_1"/>
</dbReference>
<dbReference type="SMART" id="SM01210">
    <property type="entry name" value="GARS_C"/>
    <property type="match status" value="1"/>
</dbReference>
<dbReference type="InterPro" id="IPR011761">
    <property type="entry name" value="ATP-grasp"/>
</dbReference>
<dbReference type="SUPFAM" id="SSF52440">
    <property type="entry name" value="PreATP-grasp domain"/>
    <property type="match status" value="1"/>
</dbReference>
<dbReference type="GO" id="GO:0009113">
    <property type="term" value="P:purine nucleobase biosynthetic process"/>
    <property type="evidence" value="ECO:0007669"/>
    <property type="project" value="InterPro"/>
</dbReference>
<comment type="pathway">
    <text evidence="3 12">Purine metabolism; IMP biosynthesis via de novo pathway; N(1)-(5-phospho-D-ribosyl)glycinamide from 5-phospho-alpha-D-ribose 1-diphosphate: step 2/2.</text>
</comment>
<keyword evidence="5 12" id="KW-0436">Ligase</keyword>
<evidence type="ECO:0000313" key="18">
    <source>
        <dbReference type="Proteomes" id="UP000078368"/>
    </source>
</evidence>
<dbReference type="Pfam" id="PF02844">
    <property type="entry name" value="GARS_N"/>
    <property type="match status" value="1"/>
</dbReference>
<evidence type="ECO:0000256" key="2">
    <source>
        <dbReference type="ARBA" id="ARBA00001946"/>
    </source>
</evidence>
<evidence type="ECO:0000256" key="3">
    <source>
        <dbReference type="ARBA" id="ARBA00005174"/>
    </source>
</evidence>
<feature type="domain" description="Biotin carboxylation" evidence="16">
    <location>
        <begin position="1"/>
        <end position="468"/>
    </location>
</feature>